<dbReference type="EMBL" id="JBDIME010000002">
    <property type="protein sequence ID" value="MEN2788811.1"/>
    <property type="molecule type" value="Genomic_DNA"/>
</dbReference>
<sequence length="163" mass="18147">MDQQASAQTRTSVERRGDRELVVTRTFNAPPGIVYKAWSRPELFRRWWMPKSVSGVSLVACDMDVRTGGKYRLEFSAGGSDTMAFYGKYLEVVPNERIVWTNDEGEEGAITTVTFEDQGGKTLLTFHEVYPSSEALEEALQGSAAGLPEQLEQLDELLSSMGE</sequence>
<dbReference type="RefSeq" id="WP_343890821.1">
    <property type="nucleotide sequence ID" value="NZ_BAAAEH010000035.1"/>
</dbReference>
<gene>
    <name evidence="3" type="ORF">ABC974_04165</name>
</gene>
<organism evidence="3 4">
    <name type="scientific">Sphingomonas oligophenolica</name>
    <dbReference type="NCBI Taxonomy" id="301154"/>
    <lineage>
        <taxon>Bacteria</taxon>
        <taxon>Pseudomonadati</taxon>
        <taxon>Pseudomonadota</taxon>
        <taxon>Alphaproteobacteria</taxon>
        <taxon>Sphingomonadales</taxon>
        <taxon>Sphingomonadaceae</taxon>
        <taxon>Sphingomonas</taxon>
    </lineage>
</organism>
<evidence type="ECO:0000313" key="3">
    <source>
        <dbReference type="EMBL" id="MEN2788811.1"/>
    </source>
</evidence>
<reference evidence="3 4" key="1">
    <citation type="submission" date="2024-05" db="EMBL/GenBank/DDBJ databases">
        <authorList>
            <person name="Liu Q."/>
            <person name="Xin Y.-H."/>
        </authorList>
    </citation>
    <scope>NUCLEOTIDE SEQUENCE [LARGE SCALE GENOMIC DNA]</scope>
    <source>
        <strain evidence="3 4">CGMCC 1.10181</strain>
    </source>
</reference>
<dbReference type="InterPro" id="IPR013538">
    <property type="entry name" value="ASHA1/2-like_C"/>
</dbReference>
<dbReference type="CDD" id="cd07826">
    <property type="entry name" value="SRPBCC_CalC_Aha1-like_9"/>
    <property type="match status" value="1"/>
</dbReference>
<proteinExistence type="inferred from homology"/>
<evidence type="ECO:0000259" key="2">
    <source>
        <dbReference type="Pfam" id="PF08327"/>
    </source>
</evidence>
<accession>A0ABU9XZ43</accession>
<comment type="similarity">
    <text evidence="1">Belongs to the AHA1 family.</text>
</comment>
<keyword evidence="4" id="KW-1185">Reference proteome</keyword>
<name>A0ABU9XZ43_9SPHN</name>
<protein>
    <submittedName>
        <fullName evidence="3">SRPBCC family protein</fullName>
    </submittedName>
</protein>
<evidence type="ECO:0000313" key="4">
    <source>
        <dbReference type="Proteomes" id="UP001419910"/>
    </source>
</evidence>
<dbReference type="InterPro" id="IPR023393">
    <property type="entry name" value="START-like_dom_sf"/>
</dbReference>
<dbReference type="SUPFAM" id="SSF55961">
    <property type="entry name" value="Bet v1-like"/>
    <property type="match status" value="1"/>
</dbReference>
<comment type="caution">
    <text evidence="3">The sequence shown here is derived from an EMBL/GenBank/DDBJ whole genome shotgun (WGS) entry which is preliminary data.</text>
</comment>
<dbReference type="Pfam" id="PF08327">
    <property type="entry name" value="AHSA1"/>
    <property type="match status" value="1"/>
</dbReference>
<dbReference type="Gene3D" id="3.30.530.20">
    <property type="match status" value="1"/>
</dbReference>
<feature type="domain" description="Activator of Hsp90 ATPase homologue 1/2-like C-terminal" evidence="2">
    <location>
        <begin position="28"/>
        <end position="158"/>
    </location>
</feature>
<evidence type="ECO:0000256" key="1">
    <source>
        <dbReference type="ARBA" id="ARBA00006817"/>
    </source>
</evidence>
<dbReference type="Proteomes" id="UP001419910">
    <property type="component" value="Unassembled WGS sequence"/>
</dbReference>